<proteinExistence type="inferred from homology"/>
<feature type="domain" description="HSA" evidence="11">
    <location>
        <begin position="704"/>
        <end position="778"/>
    </location>
</feature>
<dbReference type="GO" id="GO:0006281">
    <property type="term" value="P:DNA repair"/>
    <property type="evidence" value="ECO:0007669"/>
    <property type="project" value="UniProtKB-KW"/>
</dbReference>
<dbReference type="GO" id="GO:0006325">
    <property type="term" value="P:chromatin organization"/>
    <property type="evidence" value="ECO:0007669"/>
    <property type="project" value="UniProtKB-KW"/>
</dbReference>
<evidence type="ECO:0000259" key="10">
    <source>
        <dbReference type="PROSITE" id="PS50090"/>
    </source>
</evidence>
<evidence type="ECO:0000313" key="12">
    <source>
        <dbReference type="EMBL" id="POS84355.1"/>
    </source>
</evidence>
<comment type="caution">
    <text evidence="12">The sequence shown here is derived from an EMBL/GenBank/DDBJ whole genome shotgun (WGS) entry which is preliminary data.</text>
</comment>
<feature type="region of interest" description="Disordered" evidence="9">
    <location>
        <begin position="1196"/>
        <end position="1224"/>
    </location>
</feature>
<feature type="non-terminal residue" evidence="12">
    <location>
        <position position="1415"/>
    </location>
</feature>
<feature type="region of interest" description="Disordered" evidence="9">
    <location>
        <begin position="898"/>
        <end position="929"/>
    </location>
</feature>
<evidence type="ECO:0000256" key="7">
    <source>
        <dbReference type="ARBA" id="ARBA00025178"/>
    </source>
</evidence>
<evidence type="ECO:0000256" key="5">
    <source>
        <dbReference type="ARBA" id="ARBA00023204"/>
    </source>
</evidence>
<evidence type="ECO:0000256" key="3">
    <source>
        <dbReference type="ARBA" id="ARBA00022763"/>
    </source>
</evidence>
<evidence type="ECO:0000313" key="13">
    <source>
        <dbReference type="Proteomes" id="UP000237438"/>
    </source>
</evidence>
<feature type="compositionally biased region" description="Low complexity" evidence="9">
    <location>
        <begin position="1266"/>
        <end position="1285"/>
    </location>
</feature>
<dbReference type="InterPro" id="IPR001005">
    <property type="entry name" value="SANT/Myb"/>
</dbReference>
<evidence type="ECO:0000256" key="4">
    <source>
        <dbReference type="ARBA" id="ARBA00022853"/>
    </source>
</evidence>
<dbReference type="GO" id="GO:0005634">
    <property type="term" value="C:nucleus"/>
    <property type="evidence" value="ECO:0007669"/>
    <property type="project" value="UniProtKB-SubCell"/>
</dbReference>
<feature type="compositionally biased region" description="Polar residues" evidence="9">
    <location>
        <begin position="92"/>
        <end position="110"/>
    </location>
</feature>
<dbReference type="SUPFAM" id="SSF46689">
    <property type="entry name" value="Homeodomain-like"/>
    <property type="match status" value="1"/>
</dbReference>
<dbReference type="EMBL" id="PEDP01001054">
    <property type="protein sequence ID" value="POS84355.1"/>
    <property type="molecule type" value="Genomic_DNA"/>
</dbReference>
<dbReference type="Pfam" id="PF07529">
    <property type="entry name" value="HSA"/>
    <property type="match status" value="1"/>
</dbReference>
<feature type="compositionally biased region" description="Polar residues" evidence="9">
    <location>
        <begin position="1291"/>
        <end position="1306"/>
    </location>
</feature>
<evidence type="ECO:0000256" key="8">
    <source>
        <dbReference type="ARBA" id="ARBA00029670"/>
    </source>
</evidence>
<dbReference type="InterPro" id="IPR009057">
    <property type="entry name" value="Homeodomain-like_sf"/>
</dbReference>
<feature type="region of interest" description="Disordered" evidence="9">
    <location>
        <begin position="90"/>
        <end position="114"/>
    </location>
</feature>
<feature type="compositionally biased region" description="Polar residues" evidence="9">
    <location>
        <begin position="1198"/>
        <end position="1211"/>
    </location>
</feature>
<organism evidence="12 13">
    <name type="scientific">Erysiphe pulchra</name>
    <dbReference type="NCBI Taxonomy" id="225359"/>
    <lineage>
        <taxon>Eukaryota</taxon>
        <taxon>Fungi</taxon>
        <taxon>Dikarya</taxon>
        <taxon>Ascomycota</taxon>
        <taxon>Pezizomycotina</taxon>
        <taxon>Leotiomycetes</taxon>
        <taxon>Erysiphales</taxon>
        <taxon>Erysiphaceae</taxon>
        <taxon>Erysiphe</taxon>
    </lineage>
</organism>
<dbReference type="PANTHER" id="PTHR46459">
    <property type="entry name" value="E1A-BINDING PROTEIN P400-RELATED"/>
    <property type="match status" value="1"/>
</dbReference>
<comment type="function">
    <text evidence="7">Component of the NuA4 histone acetyltransferase complex which is involved in transcriptional activation of selected genes principally by acetylation of nucleosomal histone H4 and H2A. The NuA4 complex is also involved in DNA repair.</text>
</comment>
<keyword evidence="3" id="KW-0227">DNA damage</keyword>
<feature type="compositionally biased region" description="Basic and acidic residues" evidence="9">
    <location>
        <begin position="328"/>
        <end position="346"/>
    </location>
</feature>
<dbReference type="PROSITE" id="PS50090">
    <property type="entry name" value="MYB_LIKE"/>
    <property type="match status" value="1"/>
</dbReference>
<feature type="domain" description="Myb-like" evidence="10">
    <location>
        <begin position="972"/>
        <end position="1028"/>
    </location>
</feature>
<comment type="similarity">
    <text evidence="2">Belongs to the EAF1 family.</text>
</comment>
<keyword evidence="13" id="KW-1185">Reference proteome</keyword>
<feature type="region of interest" description="Disordered" evidence="9">
    <location>
        <begin position="1266"/>
        <end position="1306"/>
    </location>
</feature>
<feature type="region of interest" description="Disordered" evidence="9">
    <location>
        <begin position="328"/>
        <end position="347"/>
    </location>
</feature>
<dbReference type="OrthoDB" id="5364245at2759"/>
<dbReference type="Pfam" id="PF13921">
    <property type="entry name" value="Myb_DNA-bind_6"/>
    <property type="match status" value="1"/>
</dbReference>
<dbReference type="GO" id="GO:0003682">
    <property type="term" value="F:chromatin binding"/>
    <property type="evidence" value="ECO:0007669"/>
    <property type="project" value="TreeGrafter"/>
</dbReference>
<gene>
    <name evidence="12" type="ORF">EPUL_003962</name>
</gene>
<feature type="compositionally biased region" description="Low complexity" evidence="9">
    <location>
        <begin position="1321"/>
        <end position="1338"/>
    </location>
</feature>
<protein>
    <recommendedName>
        <fullName evidence="8">Vacuolar import and degradation protein 21</fullName>
    </recommendedName>
</protein>
<name>A0A2S4PQP1_9PEZI</name>
<dbReference type="Proteomes" id="UP000237438">
    <property type="component" value="Unassembled WGS sequence"/>
</dbReference>
<dbReference type="SMART" id="SM00573">
    <property type="entry name" value="HSA"/>
    <property type="match status" value="1"/>
</dbReference>
<dbReference type="SMART" id="SM00717">
    <property type="entry name" value="SANT"/>
    <property type="match status" value="1"/>
</dbReference>
<dbReference type="PROSITE" id="PS51204">
    <property type="entry name" value="HSA"/>
    <property type="match status" value="1"/>
</dbReference>
<dbReference type="PANTHER" id="PTHR46459:SF1">
    <property type="entry name" value="E1A-BINDING PROTEIN P400"/>
    <property type="match status" value="1"/>
</dbReference>
<evidence type="ECO:0000256" key="2">
    <source>
        <dbReference type="ARBA" id="ARBA00008913"/>
    </source>
</evidence>
<keyword evidence="4" id="KW-0156">Chromatin regulator</keyword>
<evidence type="ECO:0000259" key="11">
    <source>
        <dbReference type="PROSITE" id="PS51204"/>
    </source>
</evidence>
<feature type="compositionally biased region" description="Low complexity" evidence="9">
    <location>
        <begin position="1058"/>
        <end position="1069"/>
    </location>
</feature>
<feature type="region of interest" description="Disordered" evidence="9">
    <location>
        <begin position="1055"/>
        <end position="1080"/>
    </location>
</feature>
<comment type="subcellular location">
    <subcellularLocation>
        <location evidence="1">Nucleus</location>
    </subcellularLocation>
</comment>
<accession>A0A2S4PQP1</accession>
<dbReference type="InterPro" id="IPR014012">
    <property type="entry name" value="HSA_dom"/>
</dbReference>
<keyword evidence="5" id="KW-0234">DNA repair</keyword>
<dbReference type="CDD" id="cd00167">
    <property type="entry name" value="SANT"/>
    <property type="match status" value="1"/>
</dbReference>
<dbReference type="Gene3D" id="1.10.10.60">
    <property type="entry name" value="Homeodomain-like"/>
    <property type="match status" value="1"/>
</dbReference>
<sequence>MSEVEATDRSRLLRLKKAELSGIVKSRKRKLREFFAVCDNSSTIPQLDISNPDTPPINPAEAHFLDVTDILQDRLFDESNLPTRRQIRLESFENNTHTPKQLIASSQPKNASRRVNKLQCSNTSSEKSQAIVLAPRNNVNNFTSSLKVQVKEYKIEKLLLQGNGPKSPHAILPVDQKDRSRVASPGIKSTVQLKKGTKNVETSINKESGITSSSKHDLIKASTTGVDHLPKAIQRQTSYVHKVYDNETSPLSTILPKKKSNQENRSIHCTKEGIDKILQTDSSSLDRSLEKTPIVSNHQENTCEITSITHHKSKDSNAYLENHLDKNKIHPKENGNTELPKPETPQKEVLQLETHDQVTQNRVNVFGDIAESKSNHIQDRETNWQEKAFITDGLDNHSDNLLTKENNDSVRYAVEKGEKLANNLGFKSTANLGQNVLNVAMRAKKKKNQRILPTEVEGQLPSDSNEVTNIAANAEVFQESSKLIGTPVISSSISSEASQITKGPPKSTFDPKLQLIIPMVSSKPVMMHPSSERRNTRIGSGVLERKNVSEIFGDAILTSGSSSKSPSKLDFDAAKNSHLASQITNPQRPATRVRILTQKQKEKENSKLSNVIFANKPVKVNPKNSFNTSVQSESLKEDYFLPLFLANASTGKGYLPALENLLTTAHKTITTSNAYVPIHENQTARILKRIYNLQSSHKWSLRQPKRSVEPIRPRTHRDILLHEALWMRTDFKEERKWKRSVAANMAYACAEWVSSSLEGRKSLQVKLAPLNHIVALEDTQNSKDIDQTTLNTSDLNESREEKLCLDDSEQPQLSLLETVAPTDIFGLLDIDVVFSMGRSYVVDKLLSELPMYGNPLQVFNSEQQISDLDPDQNWKRPALPLSKYVEGKIRLKLNSPPRKKSRFEYDEEDESQNESSGRKTKQAPLPPESTEIALFDPKNRHILERIRNVNCFRPPSEFQMPSQSFFECRTASQWTWDEDKELKVLVRDYTYNWSLISSILTSKSKSGLATGAERRTPWECFERWIELEGLPGDMQKTYYFRLYTSRIENANKNNMASQSTQNQQGQIQQPRKKSTTSVRVERRRNQKHLILIDTMRKLAKKREITVQKQQHAANMAAMRKVQEVPHITNRDLSATTPQYFSRLRHEHEFRKERTMQGQSRQDIQRRSVLAHGNSGLNIQHQSSLLNAIRPFPSGVSVGPNSSNLGNPNRGHQPSPPISSLPLSSSGARVAGIGLGFVPQAPMQGQLSASNSSLDVGLVSRAHAISQHQQAILRQQQQQHNQVNGQPPHSSPRINSVSTSNYSMQGNLIPPFSSNMNGVTTPSASSLSPLSQADSCRTTQPPQPFTPIQRMEIQFKAKFPSATPDQIANMISHALSQSMQQQHQQRQNIVQNALNVAAGGPVAAMNNMNKSQTTPQ</sequence>
<feature type="region of interest" description="Disordered" evidence="9">
    <location>
        <begin position="1318"/>
        <end position="1338"/>
    </location>
</feature>
<evidence type="ECO:0000256" key="1">
    <source>
        <dbReference type="ARBA" id="ARBA00004123"/>
    </source>
</evidence>
<reference evidence="12 13" key="1">
    <citation type="submission" date="2017-10" db="EMBL/GenBank/DDBJ databases">
        <title>Development of genomic resources for the powdery mildew, Erysiphe pulchra.</title>
        <authorList>
            <person name="Wadl P.A."/>
            <person name="Mack B.M."/>
            <person name="Moore G."/>
            <person name="Beltz S.B."/>
        </authorList>
    </citation>
    <scope>NUCLEOTIDE SEQUENCE [LARGE SCALE GENOMIC DNA]</scope>
    <source>
        <strain evidence="12">Cflorida</strain>
    </source>
</reference>
<evidence type="ECO:0000256" key="6">
    <source>
        <dbReference type="ARBA" id="ARBA00023242"/>
    </source>
</evidence>
<evidence type="ECO:0000256" key="9">
    <source>
        <dbReference type="SAM" id="MobiDB-lite"/>
    </source>
</evidence>
<dbReference type="GO" id="GO:0035267">
    <property type="term" value="C:NuA4 histone acetyltransferase complex"/>
    <property type="evidence" value="ECO:0007669"/>
    <property type="project" value="TreeGrafter"/>
</dbReference>
<dbReference type="STRING" id="225359.A0A2S4PQP1"/>
<keyword evidence="6" id="KW-0539">Nucleus</keyword>